<dbReference type="GO" id="GO:0004340">
    <property type="term" value="F:glucokinase activity"/>
    <property type="evidence" value="ECO:0007669"/>
    <property type="project" value="UniProtKB-EC"/>
</dbReference>
<evidence type="ECO:0000313" key="2">
    <source>
        <dbReference type="EMBL" id="MDQ0894784.1"/>
    </source>
</evidence>
<dbReference type="Gene3D" id="3.30.420.40">
    <property type="match status" value="2"/>
</dbReference>
<dbReference type="Proteomes" id="UP001239083">
    <property type="component" value="Unassembled WGS sequence"/>
</dbReference>
<gene>
    <name evidence="2" type="ORF">QFZ26_002339</name>
</gene>
<evidence type="ECO:0000313" key="3">
    <source>
        <dbReference type="Proteomes" id="UP001239083"/>
    </source>
</evidence>
<dbReference type="SUPFAM" id="SSF53067">
    <property type="entry name" value="Actin-like ATPase domain"/>
    <property type="match status" value="1"/>
</dbReference>
<dbReference type="InterPro" id="IPR000600">
    <property type="entry name" value="ROK"/>
</dbReference>
<dbReference type="PANTHER" id="PTHR18964">
    <property type="entry name" value="ROK (REPRESSOR, ORF, KINASE) FAMILY"/>
    <property type="match status" value="1"/>
</dbReference>
<dbReference type="RefSeq" id="WP_307042304.1">
    <property type="nucleotide sequence ID" value="NZ_JAUSYY010000001.1"/>
</dbReference>
<name>A0ABU0R9N0_9MICO</name>
<comment type="similarity">
    <text evidence="1">Belongs to the ROK (NagC/XylR) family.</text>
</comment>
<accession>A0ABU0R9N0</accession>
<dbReference type="PANTHER" id="PTHR18964:SF149">
    <property type="entry name" value="BIFUNCTIONAL UDP-N-ACETYLGLUCOSAMINE 2-EPIMERASE_N-ACETYLMANNOSAMINE KINASE"/>
    <property type="match status" value="1"/>
</dbReference>
<dbReference type="EC" id="2.7.1.2" evidence="2"/>
<dbReference type="InterPro" id="IPR043129">
    <property type="entry name" value="ATPase_NBD"/>
</dbReference>
<reference evidence="2 3" key="1">
    <citation type="submission" date="2023-07" db="EMBL/GenBank/DDBJ databases">
        <title>Comparative genomics of wheat-associated soil bacteria to identify genetic determinants of phenazine resistance.</title>
        <authorList>
            <person name="Mouncey N."/>
        </authorList>
    </citation>
    <scope>NUCLEOTIDE SEQUENCE [LARGE SCALE GENOMIC DNA]</scope>
    <source>
        <strain evidence="2 3">V3I3</strain>
    </source>
</reference>
<dbReference type="Pfam" id="PF00480">
    <property type="entry name" value="ROK"/>
    <property type="match status" value="1"/>
</dbReference>
<keyword evidence="3" id="KW-1185">Reference proteome</keyword>
<evidence type="ECO:0000256" key="1">
    <source>
        <dbReference type="ARBA" id="ARBA00006479"/>
    </source>
</evidence>
<protein>
    <submittedName>
        <fullName evidence="2">Glucokinase</fullName>
        <ecNumber evidence="2">2.7.1.2</ecNumber>
    </submittedName>
</protein>
<comment type="caution">
    <text evidence="2">The sequence shown here is derived from an EMBL/GenBank/DDBJ whole genome shotgun (WGS) entry which is preliminary data.</text>
</comment>
<sequence>MVELAIDLGGTAVKIGVFASDRGVETAEFPVDGGFHLDRVAEAADALLAGRRPQGVAIAVPGIVDRAGRGLLAAHGKYAALRDVDLSEWSHSTFGVGAAVENDARAALLGELASGSATGERDAVLITLGTGIGTAAVIDGHVLRGAHGHAGVLSGHVTVDLDGSRCPCGNLGCAEALASTWALDRDLRGDGSDGHRVAVGPELQRRVATASPLGIRDLIETRQEPESAAMLDRYLRIWGAVIVTQCHAFDPSVVVVTGGVLRARDVVLPALAEYVHEHLWSSSFRPRFVTPDEPELSVLRGLAAIALDPETTRDANDA</sequence>
<keyword evidence="2" id="KW-0808">Transferase</keyword>
<organism evidence="2 3">
    <name type="scientific">Agromyces ramosus</name>
    <dbReference type="NCBI Taxonomy" id="33879"/>
    <lineage>
        <taxon>Bacteria</taxon>
        <taxon>Bacillati</taxon>
        <taxon>Actinomycetota</taxon>
        <taxon>Actinomycetes</taxon>
        <taxon>Micrococcales</taxon>
        <taxon>Microbacteriaceae</taxon>
        <taxon>Agromyces</taxon>
    </lineage>
</organism>
<dbReference type="EMBL" id="JAUSYY010000001">
    <property type="protein sequence ID" value="MDQ0894784.1"/>
    <property type="molecule type" value="Genomic_DNA"/>
</dbReference>
<proteinExistence type="inferred from homology"/>